<sequence>MRSKVKVTSREELLKNFTRDFLIEEKKRCEIDRYVTDFRILIHKRPHENHNYLNRLLQDYTSMFLSHERISVNKANEGEMKHRLVKQLASKMKESPKKRYVNSKSFSKHSENSERQSYLILKAKTTEFLLQLKKYEELEQIAYELFAKHSNNEYANEIRFDRSTTPENHILKLKTVEIPLEIPYKKTFKHVYVVNSPETRHVMQGSQDNKIILNSSNSPNSSTNNVLEDYEYVKEETSKFLENNKNYNDAEQKVLSEQYQRNSYIKKYVDNFNSCNKDVKKSNSPKKSFFNKIKNMMGFHSEKSDETHENKKEKPWPFKEETIALLENERTYSNLEFVAYKIFYTKNGKFENPLIEYNENDMHAKTIHINNVISKATSDNEKIQNNAHGLSPLQNTSDRKPKDENSEKFSHVEYPNSENNHKFPRVMKDIEFKFNPTIEHSEENKFVLEECSPIASEADVNTINKTVLEKTS</sequence>
<proteinExistence type="predicted"/>
<feature type="region of interest" description="Disordered" evidence="1">
    <location>
        <begin position="384"/>
        <end position="420"/>
    </location>
</feature>
<feature type="compositionally biased region" description="Basic and acidic residues" evidence="1">
    <location>
        <begin position="397"/>
        <end position="411"/>
    </location>
</feature>
<keyword evidence="3" id="KW-1185">Reference proteome</keyword>
<accession>A0AAW1U9H3</accession>
<evidence type="ECO:0000313" key="2">
    <source>
        <dbReference type="EMBL" id="KAK9877342.1"/>
    </source>
</evidence>
<comment type="caution">
    <text evidence="2">The sequence shown here is derived from an EMBL/GenBank/DDBJ whole genome shotgun (WGS) entry which is preliminary data.</text>
</comment>
<reference evidence="2 3" key="1">
    <citation type="submission" date="2023-03" db="EMBL/GenBank/DDBJ databases">
        <title>Genome insight into feeding habits of ladybird beetles.</title>
        <authorList>
            <person name="Li H.-S."/>
            <person name="Huang Y.-H."/>
            <person name="Pang H."/>
        </authorList>
    </citation>
    <scope>NUCLEOTIDE SEQUENCE [LARGE SCALE GENOMIC DNA]</scope>
    <source>
        <strain evidence="2">SYSU_2023b</strain>
        <tissue evidence="2">Whole body</tissue>
    </source>
</reference>
<gene>
    <name evidence="2" type="ORF">WA026_017736</name>
</gene>
<feature type="compositionally biased region" description="Polar residues" evidence="1">
    <location>
        <begin position="384"/>
        <end position="396"/>
    </location>
</feature>
<evidence type="ECO:0000313" key="3">
    <source>
        <dbReference type="Proteomes" id="UP001431783"/>
    </source>
</evidence>
<dbReference type="EMBL" id="JARQZJ010000041">
    <property type="protein sequence ID" value="KAK9877342.1"/>
    <property type="molecule type" value="Genomic_DNA"/>
</dbReference>
<dbReference type="Proteomes" id="UP001431783">
    <property type="component" value="Unassembled WGS sequence"/>
</dbReference>
<protein>
    <submittedName>
        <fullName evidence="2">Uncharacterized protein</fullName>
    </submittedName>
</protein>
<name>A0AAW1U9H3_9CUCU</name>
<dbReference type="AlphaFoldDB" id="A0AAW1U9H3"/>
<organism evidence="2 3">
    <name type="scientific">Henosepilachna vigintioctopunctata</name>
    <dbReference type="NCBI Taxonomy" id="420089"/>
    <lineage>
        <taxon>Eukaryota</taxon>
        <taxon>Metazoa</taxon>
        <taxon>Ecdysozoa</taxon>
        <taxon>Arthropoda</taxon>
        <taxon>Hexapoda</taxon>
        <taxon>Insecta</taxon>
        <taxon>Pterygota</taxon>
        <taxon>Neoptera</taxon>
        <taxon>Endopterygota</taxon>
        <taxon>Coleoptera</taxon>
        <taxon>Polyphaga</taxon>
        <taxon>Cucujiformia</taxon>
        <taxon>Coccinelloidea</taxon>
        <taxon>Coccinellidae</taxon>
        <taxon>Epilachninae</taxon>
        <taxon>Epilachnini</taxon>
        <taxon>Henosepilachna</taxon>
    </lineage>
</organism>
<evidence type="ECO:0000256" key="1">
    <source>
        <dbReference type="SAM" id="MobiDB-lite"/>
    </source>
</evidence>